<dbReference type="GO" id="GO:0043657">
    <property type="term" value="C:host cell"/>
    <property type="evidence" value="ECO:0007669"/>
    <property type="project" value="UniProtKB-SubCell"/>
</dbReference>
<evidence type="ECO:0000256" key="2">
    <source>
        <dbReference type="ARBA" id="ARBA00004613"/>
    </source>
</evidence>
<dbReference type="Pfam" id="PF20147">
    <property type="entry name" value="Crinkler"/>
    <property type="match status" value="1"/>
</dbReference>
<evidence type="ECO:0000313" key="5">
    <source>
        <dbReference type="EMBL" id="EXX74744.1"/>
    </source>
</evidence>
<sequence>MTTLTLNCCVKETALGNQDYFKIIIDTDKNGHDLKKLIWENIGILDINIPVWKVKIPFSEKENLQLENVEGMEIKNESSVEEIFNNRVEDNIYIQVYHVCKMCKICKICGKNNLSYLRTTSKCETSNLMIHQEEYAKHLGDRKIETVDDFEQLKKLMGARIAFLNKFEKEGKNLEAFVGPGIVDDKLSLIVIFPDETVEICLPATFEGYQVLFRYGVAQLASNPRVYHEILRPGISIGCSEAENAFTLGAFFQTSDKKFILTAGHAIGEGRFENDPKTSPCAQVTFKFHGVNESSNLLDYAFCEVENCHRVPLVNTNKPLGDTEIVIHKCKSFIRNDPKAMSYVYKCGRTSYLTKGIITDQMMYFYTDTFGKVLKVSALLVSGINGQPFGKLGDSGSAVFDNDGCLWGIYYAFDGPYHFPNYVKTHKTGSERQWIDSSVRAVTVDEVHNGGAYLLFYERVNELINDVLNIYELNSFISN</sequence>
<evidence type="ECO:0000313" key="6">
    <source>
        <dbReference type="Proteomes" id="UP000022910"/>
    </source>
</evidence>
<name>A0A015L4U8_RHIIW</name>
<protein>
    <recommendedName>
        <fullName evidence="4">Crinkler effector protein N-terminal domain-containing protein</fullName>
    </recommendedName>
</protein>
<comment type="caution">
    <text evidence="5">The sequence shown here is derived from an EMBL/GenBank/DDBJ whole genome shotgun (WGS) entry which is preliminary data.</text>
</comment>
<dbReference type="OrthoDB" id="2343015at2759"/>
<keyword evidence="3" id="KW-0964">Secreted</keyword>
<comment type="subcellular location">
    <subcellularLocation>
        <location evidence="1">Host cell</location>
    </subcellularLocation>
    <subcellularLocation>
        <location evidence="2">Secreted</location>
    </subcellularLocation>
</comment>
<evidence type="ECO:0000259" key="4">
    <source>
        <dbReference type="Pfam" id="PF20147"/>
    </source>
</evidence>
<proteinExistence type="predicted"/>
<dbReference type="EMBL" id="JEMT01012731">
    <property type="protein sequence ID" value="EXX74744.1"/>
    <property type="molecule type" value="Genomic_DNA"/>
</dbReference>
<dbReference type="AlphaFoldDB" id="A0A015L4U8"/>
<dbReference type="HOGENOM" id="CLU_608513_0_0_1"/>
<reference evidence="5 6" key="1">
    <citation type="submission" date="2014-02" db="EMBL/GenBank/DDBJ databases">
        <title>Single nucleus genome sequencing reveals high similarity among nuclei of an endomycorrhizal fungus.</title>
        <authorList>
            <person name="Lin K."/>
            <person name="Geurts R."/>
            <person name="Zhang Z."/>
            <person name="Limpens E."/>
            <person name="Saunders D.G."/>
            <person name="Mu D."/>
            <person name="Pang E."/>
            <person name="Cao H."/>
            <person name="Cha H."/>
            <person name="Lin T."/>
            <person name="Zhou Q."/>
            <person name="Shang Y."/>
            <person name="Li Y."/>
            <person name="Ivanov S."/>
            <person name="Sharma T."/>
            <person name="Velzen R.V."/>
            <person name="Ruijter N.D."/>
            <person name="Aanen D.K."/>
            <person name="Win J."/>
            <person name="Kamoun S."/>
            <person name="Bisseling T."/>
            <person name="Huang S."/>
        </authorList>
    </citation>
    <scope>NUCLEOTIDE SEQUENCE [LARGE SCALE GENOMIC DNA]</scope>
    <source>
        <strain evidence="6">DAOM197198w</strain>
    </source>
</reference>
<keyword evidence="6" id="KW-1185">Reference proteome</keyword>
<dbReference type="Proteomes" id="UP000022910">
    <property type="component" value="Unassembled WGS sequence"/>
</dbReference>
<organism evidence="5 6">
    <name type="scientific">Rhizophagus irregularis (strain DAOM 197198w)</name>
    <name type="common">Glomus intraradices</name>
    <dbReference type="NCBI Taxonomy" id="1432141"/>
    <lineage>
        <taxon>Eukaryota</taxon>
        <taxon>Fungi</taxon>
        <taxon>Fungi incertae sedis</taxon>
        <taxon>Mucoromycota</taxon>
        <taxon>Glomeromycotina</taxon>
        <taxon>Glomeromycetes</taxon>
        <taxon>Glomerales</taxon>
        <taxon>Glomeraceae</taxon>
        <taxon>Rhizophagus</taxon>
    </lineage>
</organism>
<feature type="domain" description="Crinkler effector protein N-terminal" evidence="4">
    <location>
        <begin position="4"/>
        <end position="94"/>
    </location>
</feature>
<dbReference type="InterPro" id="IPR009003">
    <property type="entry name" value="Peptidase_S1_PA"/>
</dbReference>
<evidence type="ECO:0000256" key="1">
    <source>
        <dbReference type="ARBA" id="ARBA00004340"/>
    </source>
</evidence>
<dbReference type="GO" id="GO:0005576">
    <property type="term" value="C:extracellular region"/>
    <property type="evidence" value="ECO:0007669"/>
    <property type="project" value="UniProtKB-SubCell"/>
</dbReference>
<accession>A0A015L4U8</accession>
<dbReference type="InterPro" id="IPR045379">
    <property type="entry name" value="Crinkler_N"/>
</dbReference>
<evidence type="ECO:0000256" key="3">
    <source>
        <dbReference type="ARBA" id="ARBA00022525"/>
    </source>
</evidence>
<dbReference type="SUPFAM" id="SSF50494">
    <property type="entry name" value="Trypsin-like serine proteases"/>
    <property type="match status" value="1"/>
</dbReference>
<gene>
    <name evidence="5" type="ORF">RirG_048230</name>
</gene>